<reference evidence="9" key="1">
    <citation type="submission" date="2018-11" db="EMBL/GenBank/DDBJ databases">
        <authorList>
            <person name="Alioto T."/>
            <person name="Alioto T."/>
        </authorList>
    </citation>
    <scope>NUCLEOTIDE SEQUENCE</scope>
</reference>
<accession>A0A8B6HTW9</accession>
<dbReference type="CDD" id="cd01425">
    <property type="entry name" value="RPS2"/>
    <property type="match status" value="1"/>
</dbReference>
<dbReference type="HAMAP" id="MF_00291_B">
    <property type="entry name" value="Ribosomal_uS2_B"/>
    <property type="match status" value="1"/>
</dbReference>
<name>A0A8B6HTW9_MYTGA</name>
<gene>
    <name evidence="9" type="ORF">MGAL_10B036326</name>
</gene>
<organism evidence="9 10">
    <name type="scientific">Mytilus galloprovincialis</name>
    <name type="common">Mediterranean mussel</name>
    <dbReference type="NCBI Taxonomy" id="29158"/>
    <lineage>
        <taxon>Eukaryota</taxon>
        <taxon>Metazoa</taxon>
        <taxon>Spiralia</taxon>
        <taxon>Lophotrochozoa</taxon>
        <taxon>Mollusca</taxon>
        <taxon>Bivalvia</taxon>
        <taxon>Autobranchia</taxon>
        <taxon>Pteriomorphia</taxon>
        <taxon>Mytilida</taxon>
        <taxon>Mytiloidea</taxon>
        <taxon>Mytilidae</taxon>
        <taxon>Mytilinae</taxon>
        <taxon>Mytilus</taxon>
    </lineage>
</organism>
<evidence type="ECO:0000256" key="4">
    <source>
        <dbReference type="ARBA" id="ARBA00023128"/>
    </source>
</evidence>
<dbReference type="InterPro" id="IPR018130">
    <property type="entry name" value="Ribosomal_uS2_CS"/>
</dbReference>
<dbReference type="SUPFAM" id="SSF52313">
    <property type="entry name" value="Ribosomal protein S2"/>
    <property type="match status" value="1"/>
</dbReference>
<dbReference type="Gene3D" id="3.40.50.10490">
    <property type="entry name" value="Glucose-6-phosphate isomerase like protein, domain 1"/>
    <property type="match status" value="1"/>
</dbReference>
<dbReference type="InterPro" id="IPR001865">
    <property type="entry name" value="Ribosomal_uS2"/>
</dbReference>
<proteinExistence type="inferred from homology"/>
<dbReference type="FunFam" id="3.40.50.10490:FF:000026">
    <property type="entry name" value="28S ribosomal protein S2, mitochondrial"/>
    <property type="match status" value="1"/>
</dbReference>
<protein>
    <recommendedName>
        <fullName evidence="7">Small ribosomal subunit protein uS2m</fullName>
    </recommendedName>
    <alternativeName>
        <fullName evidence="8">28S ribosomal protein S2, mitochondrial</fullName>
    </alternativeName>
</protein>
<evidence type="ECO:0000256" key="1">
    <source>
        <dbReference type="ARBA" id="ARBA00004173"/>
    </source>
</evidence>
<evidence type="ECO:0000256" key="2">
    <source>
        <dbReference type="ARBA" id="ARBA00006242"/>
    </source>
</evidence>
<dbReference type="GO" id="GO:0005743">
    <property type="term" value="C:mitochondrial inner membrane"/>
    <property type="evidence" value="ECO:0007669"/>
    <property type="project" value="UniProtKB-ARBA"/>
</dbReference>
<dbReference type="GO" id="GO:0003735">
    <property type="term" value="F:structural constituent of ribosome"/>
    <property type="evidence" value="ECO:0007669"/>
    <property type="project" value="InterPro"/>
</dbReference>
<evidence type="ECO:0000313" key="9">
    <source>
        <dbReference type="EMBL" id="VDI83790.1"/>
    </source>
</evidence>
<sequence>MFTYRIFANRASSQYLNKALRQCSGLKGCNSQIRKIHTSRQCNGLASGKLQELQSEFNLQIKMEKDEEYPFDDFEDEALTSPDFFEVKNMVTLHDLFDARVHFGHKSGCRNEYMTNYLFGSRLEVDVFDLDQTLPLLHDALNFMAHIAYRKGVILFLSRNLQNMHLIEQTAKECGEYSHCRKWQENLFTNSVRHYRSEIRIPDLCVIFNTKDTTVEQHQVVSESAKLCIPTIGIVDSDCDPRLITFPVPGNDDTPATVQLYCRLFKQAILKGKAARAKAEKQKK</sequence>
<dbReference type="GO" id="GO:0006412">
    <property type="term" value="P:translation"/>
    <property type="evidence" value="ECO:0007669"/>
    <property type="project" value="InterPro"/>
</dbReference>
<evidence type="ECO:0000256" key="3">
    <source>
        <dbReference type="ARBA" id="ARBA00022980"/>
    </source>
</evidence>
<dbReference type="PANTHER" id="PTHR12534">
    <property type="entry name" value="30S RIBOSOMAL PROTEIN S2 PROKARYOTIC AND ORGANELLAR"/>
    <property type="match status" value="1"/>
</dbReference>
<evidence type="ECO:0000256" key="8">
    <source>
        <dbReference type="ARBA" id="ARBA00083109"/>
    </source>
</evidence>
<keyword evidence="10" id="KW-1185">Reference proteome</keyword>
<comment type="similarity">
    <text evidence="2">Belongs to the universal ribosomal protein uS2 family.</text>
</comment>
<evidence type="ECO:0000313" key="10">
    <source>
        <dbReference type="Proteomes" id="UP000596742"/>
    </source>
</evidence>
<comment type="function">
    <text evidence="6">Required for mitoribosome formation and stability, and mitochondrial translation.</text>
</comment>
<comment type="subcellular location">
    <subcellularLocation>
        <location evidence="1">Mitochondrion</location>
    </subcellularLocation>
</comment>
<dbReference type="PRINTS" id="PR00395">
    <property type="entry name" value="RIBOSOMALS2"/>
</dbReference>
<keyword evidence="4" id="KW-0496">Mitochondrion</keyword>
<dbReference type="InterPro" id="IPR005706">
    <property type="entry name" value="Ribosomal_uS2_bac/mit/plastid"/>
</dbReference>
<dbReference type="InterPro" id="IPR023591">
    <property type="entry name" value="Ribosomal_uS2_flav_dom_sf"/>
</dbReference>
<keyword evidence="5" id="KW-0687">Ribonucleoprotein</keyword>
<dbReference type="Proteomes" id="UP000596742">
    <property type="component" value="Unassembled WGS sequence"/>
</dbReference>
<dbReference type="GO" id="GO:0005763">
    <property type="term" value="C:mitochondrial small ribosomal subunit"/>
    <property type="evidence" value="ECO:0007669"/>
    <property type="project" value="UniProtKB-ARBA"/>
</dbReference>
<dbReference type="OrthoDB" id="2320368at2759"/>
<evidence type="ECO:0000256" key="6">
    <source>
        <dbReference type="ARBA" id="ARBA00059792"/>
    </source>
</evidence>
<dbReference type="EMBL" id="UYJE01010502">
    <property type="protein sequence ID" value="VDI83790.1"/>
    <property type="molecule type" value="Genomic_DNA"/>
</dbReference>
<dbReference type="AlphaFoldDB" id="A0A8B6HTW9"/>
<evidence type="ECO:0000256" key="5">
    <source>
        <dbReference type="ARBA" id="ARBA00023274"/>
    </source>
</evidence>
<dbReference type="Pfam" id="PF00318">
    <property type="entry name" value="Ribosomal_S2"/>
    <property type="match status" value="2"/>
</dbReference>
<keyword evidence="3 9" id="KW-0689">Ribosomal protein</keyword>
<evidence type="ECO:0000256" key="7">
    <source>
        <dbReference type="ARBA" id="ARBA00071390"/>
    </source>
</evidence>
<comment type="caution">
    <text evidence="9">The sequence shown here is derived from an EMBL/GenBank/DDBJ whole genome shotgun (WGS) entry which is preliminary data.</text>
</comment>
<dbReference type="PROSITE" id="PS00962">
    <property type="entry name" value="RIBOSOMAL_S2_1"/>
    <property type="match status" value="1"/>
</dbReference>
<dbReference type="PANTHER" id="PTHR12534:SF0">
    <property type="entry name" value="SMALL RIBOSOMAL SUBUNIT PROTEIN US2M"/>
    <property type="match status" value="1"/>
</dbReference>